<feature type="chain" id="PRO_5016458607" description="Cell wall galactomannoprotein" evidence="1">
    <location>
        <begin position="28"/>
        <end position="232"/>
    </location>
</feature>
<dbReference type="InParanoid" id="A0A316VMV5"/>
<keyword evidence="1" id="KW-0732">Signal</keyword>
<evidence type="ECO:0000256" key="1">
    <source>
        <dbReference type="SAM" id="SignalP"/>
    </source>
</evidence>
<dbReference type="Proteomes" id="UP000245783">
    <property type="component" value="Unassembled WGS sequence"/>
</dbReference>
<protein>
    <recommendedName>
        <fullName evidence="4">Cell wall galactomannoprotein</fullName>
    </recommendedName>
</protein>
<evidence type="ECO:0000313" key="3">
    <source>
        <dbReference type="Proteomes" id="UP000245783"/>
    </source>
</evidence>
<dbReference type="AlphaFoldDB" id="A0A316VMV5"/>
<keyword evidence="3" id="KW-1185">Reference proteome</keyword>
<dbReference type="EMBL" id="KZ819519">
    <property type="protein sequence ID" value="PWN38896.1"/>
    <property type="molecule type" value="Genomic_DNA"/>
</dbReference>
<dbReference type="RefSeq" id="XP_025366056.1">
    <property type="nucleotide sequence ID" value="XM_025517246.1"/>
</dbReference>
<feature type="signal peptide" evidence="1">
    <location>
        <begin position="1"/>
        <end position="27"/>
    </location>
</feature>
<proteinExistence type="predicted"/>
<dbReference type="OrthoDB" id="10282144at2759"/>
<organism evidence="2 3">
    <name type="scientific">Ceraceosorus guamensis</name>
    <dbReference type="NCBI Taxonomy" id="1522189"/>
    <lineage>
        <taxon>Eukaryota</taxon>
        <taxon>Fungi</taxon>
        <taxon>Dikarya</taxon>
        <taxon>Basidiomycota</taxon>
        <taxon>Ustilaginomycotina</taxon>
        <taxon>Exobasidiomycetes</taxon>
        <taxon>Ceraceosorales</taxon>
        <taxon>Ceraceosoraceae</taxon>
        <taxon>Ceraceosorus</taxon>
    </lineage>
</organism>
<dbReference type="GeneID" id="37039116"/>
<evidence type="ECO:0008006" key="4">
    <source>
        <dbReference type="Google" id="ProtNLM"/>
    </source>
</evidence>
<reference evidence="2 3" key="1">
    <citation type="journal article" date="2018" name="Mol. Biol. Evol.">
        <title>Broad Genomic Sampling Reveals a Smut Pathogenic Ancestry of the Fungal Clade Ustilaginomycotina.</title>
        <authorList>
            <person name="Kijpornyongpan T."/>
            <person name="Mondo S.J."/>
            <person name="Barry K."/>
            <person name="Sandor L."/>
            <person name="Lee J."/>
            <person name="Lipzen A."/>
            <person name="Pangilinan J."/>
            <person name="LaButti K."/>
            <person name="Hainaut M."/>
            <person name="Henrissat B."/>
            <person name="Grigoriev I.V."/>
            <person name="Spatafora J.W."/>
            <person name="Aime M.C."/>
        </authorList>
    </citation>
    <scope>NUCLEOTIDE SEQUENCE [LARGE SCALE GENOMIC DNA]</scope>
    <source>
        <strain evidence="2 3">MCA 4658</strain>
    </source>
</reference>
<name>A0A316VMV5_9BASI</name>
<evidence type="ECO:0000313" key="2">
    <source>
        <dbReference type="EMBL" id="PWN38896.1"/>
    </source>
</evidence>
<gene>
    <name evidence="2" type="ORF">IE81DRAFT_369493</name>
</gene>
<accession>A0A316VMV5</accession>
<sequence length="232" mass="25140">MQLRNFSLLPLVALVTLMLSAASQVHAWNKATRQLEGHVESMNGHIKTLHSSFVAYLGGDLGQTGTAVEALGNLTTDLHSASNDLSVFEIKIQGEDVKDILADLQVGQTEVSKVVNALIGAKELLKSSQNDFFIKQFLPPLGRAFNSFSTLVAIQADKKYADALDKTSSGTVAWINFGLVSFGLARISADWLPSFGPAPCDSYNEDKQHCKKVALAPLKKRGLAPEIRADRM</sequence>